<feature type="region of interest" description="Disordered" evidence="12">
    <location>
        <begin position="250"/>
        <end position="301"/>
    </location>
</feature>
<dbReference type="RefSeq" id="XP_049137193.1">
    <property type="nucleotide sequence ID" value="XM_049281236.1"/>
</dbReference>
<keyword evidence="11" id="KW-0175">Coiled coil</keyword>
<feature type="coiled-coil region" evidence="11">
    <location>
        <begin position="118"/>
        <end position="202"/>
    </location>
</feature>
<evidence type="ECO:0000256" key="4">
    <source>
        <dbReference type="ARBA" id="ARBA00008335"/>
    </source>
</evidence>
<evidence type="ECO:0000313" key="16">
    <source>
        <dbReference type="Proteomes" id="UP000830671"/>
    </source>
</evidence>
<dbReference type="GO" id="GO:0016272">
    <property type="term" value="C:prefoldin complex"/>
    <property type="evidence" value="ECO:0007669"/>
    <property type="project" value="InterPro"/>
</dbReference>
<evidence type="ECO:0000256" key="7">
    <source>
        <dbReference type="ARBA" id="ARBA00022989"/>
    </source>
</evidence>
<dbReference type="SUPFAM" id="SSF103473">
    <property type="entry name" value="MFS general substrate transporter"/>
    <property type="match status" value="1"/>
</dbReference>
<evidence type="ECO:0000259" key="14">
    <source>
        <dbReference type="PROSITE" id="PS50850"/>
    </source>
</evidence>
<feature type="transmembrane region" description="Helical" evidence="13">
    <location>
        <begin position="549"/>
        <end position="568"/>
    </location>
</feature>
<evidence type="ECO:0000313" key="15">
    <source>
        <dbReference type="EMBL" id="UQC75548.1"/>
    </source>
</evidence>
<evidence type="ECO:0000256" key="1">
    <source>
        <dbReference type="ARBA" id="ARBA00004141"/>
    </source>
</evidence>
<proteinExistence type="inferred from homology"/>
<feature type="transmembrane region" description="Helical" evidence="13">
    <location>
        <begin position="385"/>
        <end position="404"/>
    </location>
</feature>
<feature type="transmembrane region" description="Helical" evidence="13">
    <location>
        <begin position="661"/>
        <end position="681"/>
    </location>
</feature>
<keyword evidence="6 13" id="KW-0812">Transmembrane</keyword>
<feature type="compositionally biased region" description="Acidic residues" evidence="12">
    <location>
        <begin position="289"/>
        <end position="301"/>
    </location>
</feature>
<evidence type="ECO:0000256" key="8">
    <source>
        <dbReference type="ARBA" id="ARBA00023136"/>
    </source>
</evidence>
<comment type="function">
    <text evidence="10">Binds specifically to cytosolic chaperonin (c-CPN) and transfers target proteins to it. Binds to nascent polypeptide chain and promotes folding in an environment in which there are many competing pathways for nonnative proteins.</text>
</comment>
<dbReference type="Gene3D" id="1.10.287.370">
    <property type="match status" value="1"/>
</dbReference>
<feature type="transmembrane region" description="Helical" evidence="13">
    <location>
        <begin position="476"/>
        <end position="503"/>
    </location>
</feature>
<dbReference type="GO" id="GO:0022857">
    <property type="term" value="F:transmembrane transporter activity"/>
    <property type="evidence" value="ECO:0007669"/>
    <property type="project" value="InterPro"/>
</dbReference>
<dbReference type="Gene3D" id="1.20.1250.20">
    <property type="entry name" value="MFS general substrate transporter like domains"/>
    <property type="match status" value="1"/>
</dbReference>
<evidence type="ECO:0000256" key="12">
    <source>
        <dbReference type="SAM" id="MobiDB-lite"/>
    </source>
</evidence>
<keyword evidence="5" id="KW-1003">Cell membrane</keyword>
<dbReference type="InterPro" id="IPR011701">
    <property type="entry name" value="MFS"/>
</dbReference>
<feature type="transmembrane region" description="Helical" evidence="13">
    <location>
        <begin position="410"/>
        <end position="435"/>
    </location>
</feature>
<keyword evidence="16" id="KW-1185">Reference proteome</keyword>
<dbReference type="KEGG" id="clup:CLUP02_02202"/>
<dbReference type="InterPro" id="IPR036259">
    <property type="entry name" value="MFS_trans_sf"/>
</dbReference>
<dbReference type="Proteomes" id="UP000830671">
    <property type="component" value="Chromosome 1"/>
</dbReference>
<feature type="transmembrane region" description="Helical" evidence="13">
    <location>
        <begin position="630"/>
        <end position="649"/>
    </location>
</feature>
<dbReference type="PANTHER" id="PTHR23502:SF74">
    <property type="entry name" value="MAJOR FACILITATOR SUPERFAMILY (MFS) PROFILE DOMAIN-CONTAINING PROTEIN"/>
    <property type="match status" value="1"/>
</dbReference>
<evidence type="ECO:0000256" key="10">
    <source>
        <dbReference type="ARBA" id="ARBA00024667"/>
    </source>
</evidence>
<evidence type="ECO:0000256" key="6">
    <source>
        <dbReference type="ARBA" id="ARBA00022692"/>
    </source>
</evidence>
<feature type="domain" description="Major facilitator superfamily (MFS) profile" evidence="14">
    <location>
        <begin position="317"/>
        <end position="747"/>
    </location>
</feature>
<evidence type="ECO:0000256" key="2">
    <source>
        <dbReference type="ARBA" id="ARBA00004236"/>
    </source>
</evidence>
<dbReference type="InterPro" id="IPR009053">
    <property type="entry name" value="Prefoldin"/>
</dbReference>
<organism evidence="15 16">
    <name type="scientific">Colletotrichum lupini</name>
    <dbReference type="NCBI Taxonomy" id="145971"/>
    <lineage>
        <taxon>Eukaryota</taxon>
        <taxon>Fungi</taxon>
        <taxon>Dikarya</taxon>
        <taxon>Ascomycota</taxon>
        <taxon>Pezizomycotina</taxon>
        <taxon>Sordariomycetes</taxon>
        <taxon>Hypocreomycetidae</taxon>
        <taxon>Glomerellales</taxon>
        <taxon>Glomerellaceae</taxon>
        <taxon>Colletotrichum</taxon>
        <taxon>Colletotrichum acutatum species complex</taxon>
    </lineage>
</organism>
<feature type="compositionally biased region" description="Basic and acidic residues" evidence="12">
    <location>
        <begin position="255"/>
        <end position="282"/>
    </location>
</feature>
<dbReference type="GO" id="GO:0006457">
    <property type="term" value="P:protein folding"/>
    <property type="evidence" value="ECO:0007669"/>
    <property type="project" value="InterPro"/>
</dbReference>
<dbReference type="GeneID" id="73336246"/>
<reference evidence="15" key="1">
    <citation type="journal article" date="2021" name="Mol. Plant Microbe Interact.">
        <title>Complete Genome Sequence of the Plant-Pathogenic Fungus Colletotrichum lupini.</title>
        <authorList>
            <person name="Baroncelli R."/>
            <person name="Pensec F."/>
            <person name="Da Lio D."/>
            <person name="Boufleur T."/>
            <person name="Vicente I."/>
            <person name="Sarrocco S."/>
            <person name="Picot A."/>
            <person name="Baraldi E."/>
            <person name="Sukno S."/>
            <person name="Thon M."/>
            <person name="Le Floch G."/>
        </authorList>
    </citation>
    <scope>NUCLEOTIDE SEQUENCE</scope>
    <source>
        <strain evidence="15">IMI 504893</strain>
    </source>
</reference>
<dbReference type="PROSITE" id="PS50850">
    <property type="entry name" value="MFS"/>
    <property type="match status" value="1"/>
</dbReference>
<evidence type="ECO:0000256" key="9">
    <source>
        <dbReference type="ARBA" id="ARBA00023186"/>
    </source>
</evidence>
<gene>
    <name evidence="15" type="ORF">CLUP02_02202</name>
</gene>
<dbReference type="GO" id="GO:0005886">
    <property type="term" value="C:plasma membrane"/>
    <property type="evidence" value="ECO:0007669"/>
    <property type="project" value="UniProtKB-SubCell"/>
</dbReference>
<dbReference type="InterPro" id="IPR002777">
    <property type="entry name" value="PFD_beta-like"/>
</dbReference>
<evidence type="ECO:0000256" key="3">
    <source>
        <dbReference type="ARBA" id="ARBA00008045"/>
    </source>
</evidence>
<feature type="transmembrane region" description="Helical" evidence="13">
    <location>
        <begin position="447"/>
        <end position="470"/>
    </location>
</feature>
<dbReference type="GO" id="GO:0005737">
    <property type="term" value="C:cytoplasm"/>
    <property type="evidence" value="ECO:0007669"/>
    <property type="project" value="UniProtKB-ARBA"/>
</dbReference>
<dbReference type="SUPFAM" id="SSF46579">
    <property type="entry name" value="Prefoldin"/>
    <property type="match status" value="1"/>
</dbReference>
<name>A0A9Q8W9E6_9PEZI</name>
<keyword evidence="9" id="KW-0143">Chaperone</keyword>
<dbReference type="FunFam" id="1.10.287.370:FF:000005">
    <property type="entry name" value="Prefoldin subunit 4"/>
    <property type="match status" value="1"/>
</dbReference>
<feature type="transmembrane region" description="Helical" evidence="13">
    <location>
        <begin position="720"/>
        <end position="744"/>
    </location>
</feature>
<dbReference type="EMBL" id="CP019471">
    <property type="protein sequence ID" value="UQC75548.1"/>
    <property type="molecule type" value="Genomic_DNA"/>
</dbReference>
<dbReference type="PANTHER" id="PTHR23502">
    <property type="entry name" value="MAJOR FACILITATOR SUPERFAMILY"/>
    <property type="match status" value="1"/>
</dbReference>
<feature type="transmembrane region" description="Helical" evidence="13">
    <location>
        <begin position="355"/>
        <end position="373"/>
    </location>
</feature>
<evidence type="ECO:0000256" key="5">
    <source>
        <dbReference type="ARBA" id="ARBA00022475"/>
    </source>
</evidence>
<dbReference type="Pfam" id="PF01920">
    <property type="entry name" value="Prefoldin_2"/>
    <property type="match status" value="1"/>
</dbReference>
<dbReference type="CDD" id="cd17323">
    <property type="entry name" value="MFS_Tpo1_MDR_like"/>
    <property type="match status" value="1"/>
</dbReference>
<feature type="transmembrane region" description="Helical" evidence="13">
    <location>
        <begin position="688"/>
        <end position="708"/>
    </location>
</feature>
<comment type="similarity">
    <text evidence="3">Belongs to the prefoldin subunit beta family.</text>
</comment>
<sequence>MASTAPGREVDECCVLHFFDSIAASLTSLDVVEVDLRAGQQGVPGATARLFGSSSVEAVTVTDTIVKPTTHHVAPHSTKMLSRRMLTKADEESVGDEVEVRREDQDKINKFSRLHQRELIIEEELKNKSKEKEELEDLSTELELADEDETVPYKIGDAYFHVSQPQAIEMLEQASTKIEEDVEGLESKLETIKEDMNQLKVELYARFGKRGNKGSTGDAAGKHIAAPRPDKRPLKTKWVLRFGSDESNRSSLSETVRRIDEDEARQRYEARAEEQGLDEKEMASPNSSSDEDEPTIISWDDGDPENPYNWSHTKKFLILCLTMMQVINSTMGSALPSNAIPFITAEWGITNEQQQVLPISVFLIGYVFGPVVWAPLSEHLGRRMLTIVTFVMFTIWTMACALAPSWPAFLFFRFFTGVFASSPIAIVAGILADIYGDTETRGRAMTAFMVTTTFGPLFAPIVSGFCSTTIGWRWSFWVALIYAGLTLIPILLLPETYAPVLLLRRARKLRKLDPSAAVIAPREMESTDFKHIATVVLTRPVRMIIFEPIVSCTCAYLALVYTIFYMSFQAFPIIFQKLYGLSPGVAGLAYLPIGAGALLVVPIFIGWEQGHLRAQRNGHAWAKREEFRRLPFACVGGPLFFISLFWLGWSSREGVSFVAPMLAGIPFGMGFMLIFIALLNYLTDAYEIFAASANAAASTSRSLLAVVLPLATTRMFNKLGIAGACSLLGGFSAIMCIIPFIFIWKGEQIRAGSRFCIALQERKAEMQRKVEEQKQREEARRISLRDSPARKEEV</sequence>
<evidence type="ECO:0000256" key="13">
    <source>
        <dbReference type="SAM" id="Phobius"/>
    </source>
</evidence>
<evidence type="ECO:0000256" key="11">
    <source>
        <dbReference type="SAM" id="Coils"/>
    </source>
</evidence>
<dbReference type="CDD" id="cd23165">
    <property type="entry name" value="Prefoldin_4"/>
    <property type="match status" value="1"/>
</dbReference>
<accession>A0A9Q8W9E6</accession>
<feature type="transmembrane region" description="Helical" evidence="13">
    <location>
        <begin position="588"/>
        <end position="607"/>
    </location>
</feature>
<feature type="region of interest" description="Disordered" evidence="12">
    <location>
        <begin position="770"/>
        <end position="794"/>
    </location>
</feature>
<dbReference type="FunFam" id="1.20.1250.20:FF:000082">
    <property type="entry name" value="MFS multidrug transporter, putative"/>
    <property type="match status" value="1"/>
</dbReference>
<protein>
    <submittedName>
        <fullName evidence="15">Major facilitator superfamily transporter</fullName>
    </submittedName>
</protein>
<comment type="subcellular location">
    <subcellularLocation>
        <location evidence="2">Cell membrane</location>
    </subcellularLocation>
    <subcellularLocation>
        <location evidence="1">Membrane</location>
        <topology evidence="1">Multi-pass membrane protein</topology>
    </subcellularLocation>
</comment>
<dbReference type="AlphaFoldDB" id="A0A9Q8W9E6"/>
<dbReference type="Pfam" id="PF07690">
    <property type="entry name" value="MFS_1"/>
    <property type="match status" value="1"/>
</dbReference>
<comment type="similarity">
    <text evidence="4">Belongs to the major facilitator superfamily.</text>
</comment>
<dbReference type="InterPro" id="IPR020846">
    <property type="entry name" value="MFS_dom"/>
</dbReference>
<keyword evidence="7 13" id="KW-1133">Transmembrane helix</keyword>
<dbReference type="GO" id="GO:0051082">
    <property type="term" value="F:unfolded protein binding"/>
    <property type="evidence" value="ECO:0007669"/>
    <property type="project" value="InterPro"/>
</dbReference>
<feature type="region of interest" description="Disordered" evidence="12">
    <location>
        <begin position="210"/>
        <end position="229"/>
    </location>
</feature>
<keyword evidence="8 13" id="KW-0472">Membrane</keyword>